<keyword evidence="2" id="KW-1185">Reference proteome</keyword>
<sequence length="58" mass="6255">MADRAVGTVTPVQLEGLDQVDGLVGVRKSHGSNNIHFTTKLFHMAATSFTSTLQVLTR</sequence>
<dbReference type="EMBL" id="CP046172">
    <property type="protein sequence ID" value="QIS12797.1"/>
    <property type="molecule type" value="Genomic_DNA"/>
</dbReference>
<dbReference type="KEGG" id="nah:F5544_24710"/>
<proteinExistence type="predicted"/>
<dbReference type="RefSeq" id="WP_167475425.1">
    <property type="nucleotide sequence ID" value="NZ_CP046172.1"/>
</dbReference>
<dbReference type="AlphaFoldDB" id="A0A6G9YIA8"/>
<protein>
    <submittedName>
        <fullName evidence="1">Uncharacterized protein</fullName>
    </submittedName>
</protein>
<evidence type="ECO:0000313" key="1">
    <source>
        <dbReference type="EMBL" id="QIS12797.1"/>
    </source>
</evidence>
<name>A0A6G9YIA8_9NOCA</name>
<reference evidence="1 2" key="1">
    <citation type="journal article" date="2019" name="ACS Chem. Biol.">
        <title>Identification and Mobilization of a Cryptic Antibiotic Biosynthesis Gene Locus from a Human-Pathogenic Nocardia Isolate.</title>
        <authorList>
            <person name="Herisse M."/>
            <person name="Ishida K."/>
            <person name="Porter J.L."/>
            <person name="Howden B."/>
            <person name="Hertweck C."/>
            <person name="Stinear T.P."/>
            <person name="Pidot S.J."/>
        </authorList>
    </citation>
    <scope>NUCLEOTIDE SEQUENCE [LARGE SCALE GENOMIC DNA]</scope>
    <source>
        <strain evidence="1 2">AUSMDU00012717</strain>
    </source>
</reference>
<gene>
    <name evidence="1" type="ORF">F5544_24710</name>
</gene>
<accession>A0A6G9YIA8</accession>
<organism evidence="1 2">
    <name type="scientific">Nocardia arthritidis</name>
    <dbReference type="NCBI Taxonomy" id="228602"/>
    <lineage>
        <taxon>Bacteria</taxon>
        <taxon>Bacillati</taxon>
        <taxon>Actinomycetota</taxon>
        <taxon>Actinomycetes</taxon>
        <taxon>Mycobacteriales</taxon>
        <taxon>Nocardiaceae</taxon>
        <taxon>Nocardia</taxon>
    </lineage>
</organism>
<evidence type="ECO:0000313" key="2">
    <source>
        <dbReference type="Proteomes" id="UP000503540"/>
    </source>
</evidence>
<dbReference type="Proteomes" id="UP000503540">
    <property type="component" value="Chromosome"/>
</dbReference>